<dbReference type="RefSeq" id="WP_004581093.1">
    <property type="nucleotide sequence ID" value="NZ_AP028878.1"/>
</dbReference>
<accession>N6WVI8</accession>
<dbReference type="EMBL" id="APLQ01000014">
    <property type="protein sequence ID" value="ENO12863.1"/>
    <property type="molecule type" value="Genomic_DNA"/>
</dbReference>
<dbReference type="PATRIC" id="fig|626887.3.peg.3145"/>
<dbReference type="InterPro" id="IPR041304">
    <property type="entry name" value="AbiTii"/>
</dbReference>
<reference evidence="2 3" key="1">
    <citation type="journal article" date="2013" name="Genome Announc.">
        <title>Genome Sequence of the Polycyclic Aromatic Hydrocarbon-Degrading Bacterium Strain Marinobacter nanhaiticus D15-8WT.</title>
        <authorList>
            <person name="Cui Z."/>
            <person name="Gao W."/>
            <person name="Li Q."/>
            <person name="Xu G."/>
            <person name="Zheng L."/>
        </authorList>
    </citation>
    <scope>NUCLEOTIDE SEQUENCE [LARGE SCALE GENOMIC DNA]</scope>
    <source>
        <strain evidence="2 3">D15-8W</strain>
    </source>
</reference>
<dbReference type="HOGENOM" id="CLU_1249399_0_0_6"/>
<evidence type="ECO:0000259" key="1">
    <source>
        <dbReference type="Pfam" id="PF18864"/>
    </source>
</evidence>
<organism evidence="2 3">
    <name type="scientific">Marinobacter nanhaiticus D15-8W</name>
    <dbReference type="NCBI Taxonomy" id="626887"/>
    <lineage>
        <taxon>Bacteria</taxon>
        <taxon>Pseudomonadati</taxon>
        <taxon>Pseudomonadota</taxon>
        <taxon>Gammaproteobacteria</taxon>
        <taxon>Pseudomonadales</taxon>
        <taxon>Marinobacteraceae</taxon>
        <taxon>Marinobacter</taxon>
    </lineage>
</organism>
<dbReference type="eggNOG" id="ENOG5030TGR">
    <property type="taxonomic scope" value="Bacteria"/>
</dbReference>
<dbReference type="OrthoDB" id="6360084at2"/>
<evidence type="ECO:0000313" key="3">
    <source>
        <dbReference type="Proteomes" id="UP000013165"/>
    </source>
</evidence>
<evidence type="ECO:0000313" key="2">
    <source>
        <dbReference type="EMBL" id="ENO12863.1"/>
    </source>
</evidence>
<dbReference type="Pfam" id="PF18864">
    <property type="entry name" value="AbiTii"/>
    <property type="match status" value="1"/>
</dbReference>
<name>N6WVI8_9GAMM</name>
<dbReference type="Proteomes" id="UP000013165">
    <property type="component" value="Unassembled WGS sequence"/>
</dbReference>
<proteinExistence type="predicted"/>
<dbReference type="AlphaFoldDB" id="N6WVI8"/>
<protein>
    <recommendedName>
        <fullName evidence="1">AbiTii domain-containing protein</fullName>
    </recommendedName>
</protein>
<feature type="domain" description="AbiTii" evidence="1">
    <location>
        <begin position="5"/>
        <end position="184"/>
    </location>
</feature>
<comment type="caution">
    <text evidence="2">The sequence shown here is derived from an EMBL/GenBank/DDBJ whole genome shotgun (WGS) entry which is preliminary data.</text>
</comment>
<keyword evidence="3" id="KW-1185">Reference proteome</keyword>
<gene>
    <name evidence="2" type="ORF">J057_15735</name>
</gene>
<sequence>MESPVDDLEQRLLDSGDGLTDIMPAAITLAMMFRHRTMASWLRIEFEGYPEGTALPPYRVDLHGHIVARSPQYGWIQAPISEQQTTEYGHVDTWDGVKTLEKICLNCKKGGGHQIKFSEEAQADIQQHINLKAELALSVGRETYSDLLRVIRSAIYLWVEELMALGLNGPHNSFSKEEREKAVNLDTPERYWRQAMEKVDELPVPGVRSVGFFERMFGATG</sequence>